<protein>
    <submittedName>
        <fullName evidence="2">LADA_0H06106g1_1</fullName>
    </submittedName>
</protein>
<evidence type="ECO:0000256" key="1">
    <source>
        <dbReference type="SAM" id="Phobius"/>
    </source>
</evidence>
<feature type="transmembrane region" description="Helical" evidence="1">
    <location>
        <begin position="99"/>
        <end position="121"/>
    </location>
</feature>
<evidence type="ECO:0000313" key="2">
    <source>
        <dbReference type="EMBL" id="SCU97403.1"/>
    </source>
</evidence>
<dbReference type="EMBL" id="LT598461">
    <property type="protein sequence ID" value="SCU97403.1"/>
    <property type="molecule type" value="Genomic_DNA"/>
</dbReference>
<gene>
    <name evidence="2" type="ORF">LADA_0H06106G</name>
</gene>
<proteinExistence type="predicted"/>
<reference evidence="2 3" key="1">
    <citation type="submission" date="2016-03" db="EMBL/GenBank/DDBJ databases">
        <authorList>
            <person name="Devillers H."/>
        </authorList>
    </citation>
    <scope>NUCLEOTIDE SEQUENCE [LARGE SCALE GENOMIC DNA]</scope>
    <source>
        <strain evidence="2">CBS 10888</strain>
    </source>
</reference>
<keyword evidence="1" id="KW-0812">Transmembrane</keyword>
<organism evidence="2 3">
    <name type="scientific">Lachancea dasiensis</name>
    <dbReference type="NCBI Taxonomy" id="1072105"/>
    <lineage>
        <taxon>Eukaryota</taxon>
        <taxon>Fungi</taxon>
        <taxon>Dikarya</taxon>
        <taxon>Ascomycota</taxon>
        <taxon>Saccharomycotina</taxon>
        <taxon>Saccharomycetes</taxon>
        <taxon>Saccharomycetales</taxon>
        <taxon>Saccharomycetaceae</taxon>
        <taxon>Lachancea</taxon>
    </lineage>
</organism>
<dbReference type="Proteomes" id="UP000190274">
    <property type="component" value="Chromosome H"/>
</dbReference>
<name>A0A1G4K1G7_9SACH</name>
<dbReference type="AlphaFoldDB" id="A0A1G4K1G7"/>
<sequence length="336" mass="39035">MIRFQAFSRRRLYLNAWLPQQRVHSSTKLEAPRVFSRWLNVNNVHDPKHVFTNPSNNEVPDSMHFFSRPDSKMVSEEELVVGSIQQSIKNQRRKRLRDICGAFAVALVGTILGYSIGYRVVYLHEESFIPVYPVPKARNFSDDELRSINTQEIREMAEYKLLEKLSMHPMIKEEYGVPLHKSPGVSLKTHEFSVWQEDPNPCLAGFQVVPRSSPNDGIGWHLVPFLFKWRLSTRSIDLTDFADRILGLFGVESSDIYQIVNPSLEPGGYKYERPPHYSQNHRATNLCFMGELDLGQNDRIVFKGRYHVDIKLQQVDLLRKEKGKLVRYVLYQSNAR</sequence>
<keyword evidence="1" id="KW-0472">Membrane</keyword>
<keyword evidence="3" id="KW-1185">Reference proteome</keyword>
<keyword evidence="1" id="KW-1133">Transmembrane helix</keyword>
<evidence type="ECO:0000313" key="3">
    <source>
        <dbReference type="Proteomes" id="UP000190274"/>
    </source>
</evidence>
<accession>A0A1G4K1G7</accession>
<dbReference type="OrthoDB" id="4058511at2759"/>